<feature type="transmembrane region" description="Helical" evidence="1">
    <location>
        <begin position="90"/>
        <end position="110"/>
    </location>
</feature>
<gene>
    <name evidence="2" type="ORF">SAMN05216178_0117</name>
</gene>
<evidence type="ECO:0000313" key="3">
    <source>
        <dbReference type="Proteomes" id="UP000198982"/>
    </source>
</evidence>
<reference evidence="3" key="1">
    <citation type="submission" date="2016-10" db="EMBL/GenBank/DDBJ databases">
        <authorList>
            <person name="Varghese N."/>
            <person name="Submissions S."/>
        </authorList>
    </citation>
    <scope>NUCLEOTIDE SEQUENCE [LARGE SCALE GENOMIC DNA]</scope>
    <source>
        <strain evidence="3">DSM 9751</strain>
    </source>
</reference>
<keyword evidence="3" id="KW-1185">Reference proteome</keyword>
<sequence>MSANMRSLRFYLGIGLLQGLLLMWLVLQSDWPGSAMAVVGAALLAGGGFVQLLAGQRRQWRTWKAALLLACAAAIVVQACSELPSTLGVIYSVVVLLLLMTLLSATWLPGRDGFKQRLLGDGSWMLVALGAAWLAQALFGFWIHERHLDPFKSGFLSLCYFSGPPLAFSFVLYLRDVCRLRDLQTQAP</sequence>
<organism evidence="2 3">
    <name type="scientific">Pseudomonas saponiphila</name>
    <dbReference type="NCBI Taxonomy" id="556534"/>
    <lineage>
        <taxon>Bacteria</taxon>
        <taxon>Pseudomonadati</taxon>
        <taxon>Pseudomonadota</taxon>
        <taxon>Gammaproteobacteria</taxon>
        <taxon>Pseudomonadales</taxon>
        <taxon>Pseudomonadaceae</taxon>
        <taxon>Pseudomonas</taxon>
    </lineage>
</organism>
<proteinExistence type="predicted"/>
<evidence type="ECO:0000256" key="1">
    <source>
        <dbReference type="SAM" id="Phobius"/>
    </source>
</evidence>
<feature type="transmembrane region" description="Helical" evidence="1">
    <location>
        <begin position="7"/>
        <end position="27"/>
    </location>
</feature>
<accession>A0A1H4J886</accession>
<keyword evidence="1" id="KW-1133">Transmembrane helix</keyword>
<name>A0A1H4J886_9PSED</name>
<evidence type="ECO:0000313" key="2">
    <source>
        <dbReference type="EMBL" id="SEB41792.1"/>
    </source>
</evidence>
<protein>
    <submittedName>
        <fullName evidence="2">Uncharacterized protein</fullName>
    </submittedName>
</protein>
<feature type="transmembrane region" description="Helical" evidence="1">
    <location>
        <begin position="122"/>
        <end position="143"/>
    </location>
</feature>
<feature type="transmembrane region" description="Helical" evidence="1">
    <location>
        <begin position="66"/>
        <end position="84"/>
    </location>
</feature>
<dbReference type="EMBL" id="FNTJ01000001">
    <property type="protein sequence ID" value="SEB41792.1"/>
    <property type="molecule type" value="Genomic_DNA"/>
</dbReference>
<feature type="transmembrane region" description="Helical" evidence="1">
    <location>
        <begin position="33"/>
        <end position="54"/>
    </location>
</feature>
<feature type="transmembrane region" description="Helical" evidence="1">
    <location>
        <begin position="155"/>
        <end position="174"/>
    </location>
</feature>
<keyword evidence="1" id="KW-0812">Transmembrane</keyword>
<keyword evidence="1" id="KW-0472">Membrane</keyword>
<dbReference type="AlphaFoldDB" id="A0A1H4J886"/>
<dbReference type="Proteomes" id="UP000198982">
    <property type="component" value="Unassembled WGS sequence"/>
</dbReference>